<proteinExistence type="predicted"/>
<keyword evidence="2" id="KW-1185">Reference proteome</keyword>
<dbReference type="EMBL" id="FCOL02000101">
    <property type="protein sequence ID" value="SAL83634.1"/>
    <property type="molecule type" value="Genomic_DNA"/>
</dbReference>
<dbReference type="Proteomes" id="UP000054925">
    <property type="component" value="Unassembled WGS sequence"/>
</dbReference>
<gene>
    <name evidence="1" type="ORF">AWB67_06461</name>
</gene>
<protein>
    <submittedName>
        <fullName evidence="1">Uncharacterized protein</fullName>
    </submittedName>
</protein>
<comment type="caution">
    <text evidence="1">The sequence shown here is derived from an EMBL/GenBank/DDBJ whole genome shotgun (WGS) entry which is preliminary data.</text>
</comment>
<evidence type="ECO:0000313" key="2">
    <source>
        <dbReference type="Proteomes" id="UP000054925"/>
    </source>
</evidence>
<dbReference type="AlphaFoldDB" id="A0A158KRC8"/>
<organism evidence="1 2">
    <name type="scientific">Caballeronia terrestris</name>
    <dbReference type="NCBI Taxonomy" id="1226301"/>
    <lineage>
        <taxon>Bacteria</taxon>
        <taxon>Pseudomonadati</taxon>
        <taxon>Pseudomonadota</taxon>
        <taxon>Betaproteobacteria</taxon>
        <taxon>Burkholderiales</taxon>
        <taxon>Burkholderiaceae</taxon>
        <taxon>Caballeronia</taxon>
    </lineage>
</organism>
<evidence type="ECO:0000313" key="1">
    <source>
        <dbReference type="EMBL" id="SAL83634.1"/>
    </source>
</evidence>
<name>A0A158KRC8_9BURK</name>
<accession>A0A158KRC8</accession>
<reference evidence="1" key="1">
    <citation type="submission" date="2016-01" db="EMBL/GenBank/DDBJ databases">
        <authorList>
            <person name="Peeters C."/>
        </authorList>
    </citation>
    <scope>NUCLEOTIDE SEQUENCE [LARGE SCALE GENOMIC DNA]</scope>
    <source>
        <strain evidence="1">LMG 22937</strain>
    </source>
</reference>
<sequence>MFENSNESRAWQQQVIRESGVPEVFNAETEREKRIAFLSDYLRSQEL</sequence>